<gene>
    <name evidence="2" type="ORF">BBI10_10735</name>
</gene>
<name>A0A1C2E263_9PSED</name>
<dbReference type="RefSeq" id="WP_065988486.1">
    <property type="nucleotide sequence ID" value="NZ_MDEN01000061.1"/>
</dbReference>
<feature type="transmembrane region" description="Helical" evidence="1">
    <location>
        <begin position="7"/>
        <end position="27"/>
    </location>
</feature>
<reference evidence="2 3" key="1">
    <citation type="submission" date="2016-08" db="EMBL/GenBank/DDBJ databases">
        <title>Whole genome sequence of Pseudomonas graminis strain UASWS1507, a potential biological control agent for agriculture.</title>
        <authorList>
            <person name="Crovadore J."/>
            <person name="Calmin G."/>
            <person name="Chablais R."/>
            <person name="Cochard B."/>
            <person name="Lefort F."/>
        </authorList>
    </citation>
    <scope>NUCLEOTIDE SEQUENCE [LARGE SCALE GENOMIC DNA]</scope>
    <source>
        <strain evidence="2 3">UASWS1507</strain>
    </source>
</reference>
<organism evidence="2 3">
    <name type="scientific">Pseudomonas graminis</name>
    <dbReference type="NCBI Taxonomy" id="158627"/>
    <lineage>
        <taxon>Bacteria</taxon>
        <taxon>Pseudomonadati</taxon>
        <taxon>Pseudomonadota</taxon>
        <taxon>Gammaproteobacteria</taxon>
        <taxon>Pseudomonadales</taxon>
        <taxon>Pseudomonadaceae</taxon>
        <taxon>Pseudomonas</taxon>
    </lineage>
</organism>
<keyword evidence="1" id="KW-0472">Membrane</keyword>
<evidence type="ECO:0000313" key="2">
    <source>
        <dbReference type="EMBL" id="OCX21081.1"/>
    </source>
</evidence>
<accession>A0A1C2E263</accession>
<feature type="transmembrane region" description="Helical" evidence="1">
    <location>
        <begin position="335"/>
        <end position="355"/>
    </location>
</feature>
<dbReference type="AlphaFoldDB" id="A0A1C2E263"/>
<feature type="transmembrane region" description="Helical" evidence="1">
    <location>
        <begin position="62"/>
        <end position="95"/>
    </location>
</feature>
<feature type="transmembrane region" description="Helical" evidence="1">
    <location>
        <begin position="107"/>
        <end position="125"/>
    </location>
</feature>
<feature type="transmembrane region" description="Helical" evidence="1">
    <location>
        <begin position="308"/>
        <end position="328"/>
    </location>
</feature>
<dbReference type="EMBL" id="MDEN01000061">
    <property type="protein sequence ID" value="OCX21081.1"/>
    <property type="molecule type" value="Genomic_DNA"/>
</dbReference>
<feature type="transmembrane region" description="Helical" evidence="1">
    <location>
        <begin position="194"/>
        <end position="213"/>
    </location>
</feature>
<feature type="transmembrane region" description="Helical" evidence="1">
    <location>
        <begin position="259"/>
        <end position="277"/>
    </location>
</feature>
<comment type="caution">
    <text evidence="2">The sequence shown here is derived from an EMBL/GenBank/DDBJ whole genome shotgun (WGS) entry which is preliminary data.</text>
</comment>
<feature type="transmembrane region" description="Helical" evidence="1">
    <location>
        <begin position="152"/>
        <end position="182"/>
    </location>
</feature>
<proteinExistence type="predicted"/>
<dbReference type="OrthoDB" id="7009901at2"/>
<keyword evidence="1" id="KW-1133">Transmembrane helix</keyword>
<protein>
    <submittedName>
        <fullName evidence="2">DUF2723 domain-containing protein</fullName>
    </submittedName>
</protein>
<evidence type="ECO:0000256" key="1">
    <source>
        <dbReference type="SAM" id="Phobius"/>
    </source>
</evidence>
<evidence type="ECO:0000313" key="3">
    <source>
        <dbReference type="Proteomes" id="UP000095143"/>
    </source>
</evidence>
<keyword evidence="1" id="KW-0812">Transmembrane</keyword>
<feature type="transmembrane region" description="Helical" evidence="1">
    <location>
        <begin position="284"/>
        <end position="302"/>
    </location>
</feature>
<sequence>MVAAVRYRALFGIPLLLAVAAVVWSFLASSGPIQWMDNGIFIADASEGRYFSDTLGPLDHPLYLFVTTALFAHFGPLVLSFMNSMLLIPLGWAIFRLAKGVGATSQQALLAIAAAVLCHCVFWVSTKAEVYLLHTLLVTLAYMVHFRDKSRLGLLTALFVIGILTGLAAAIHQLTFIVLFPLYVQLVWQHRARVLLTIPGFVLGFAVAIPGILQELQNGLSLIDIGHRYLIGIPDKTTEQSWQGSLFRFDDMWHEKNSVVLLMLSLLGPQLVALVLFPKSRRLRLLWCAAVLNFLFAVSYNVTDRFTFFLPGAVLLSIIGVIHVQAWLARHNAAVVAYALPLSGPVTLLTVYAIYASGVVALPTHKEALPFRDDIHYFMAPYLRDRSAEAFVHSYEQSAPLGALIVADWTPNGALRSAQASGLLKGRTVALCEGAKNIESYLNGPGAFLARTSYCSSISDRFDLQTLAVGYELRAKKADGQSSPNVLVNPLRGG</sequence>
<dbReference type="Proteomes" id="UP000095143">
    <property type="component" value="Unassembled WGS sequence"/>
</dbReference>